<name>A0A318KM52_9NEIS</name>
<gene>
    <name evidence="2" type="ORF">DFR34_10985</name>
</gene>
<protein>
    <submittedName>
        <fullName evidence="2">Pimeloyl-ACP methyl ester carboxylesterase</fullName>
    </submittedName>
</protein>
<sequence length="266" mass="29480">MNDADFPLVVADDVWLNGPYGPLFVRRWRNSAESALAPMVLLHDSLGCVELWRDFPARLCAATGRDVIAYDRPGFGRSAARQDPLALDFIEAEAREVFPWLQEQLVLTDFIALGHSVGGSMAVHFAAGSVACQAVITIAAQACIEPRILQGIRQARQQFQDPQQFARLQKYHGDKAEWVLNAWIDTWLNPDFADWSLAATLPRVACPLLAIHGEHDEYGSEQQPNMLVALSGGQAQREIMAKTGHVPHRESPSQLVQRVADFVLVC</sequence>
<dbReference type="PANTHER" id="PTHR43689">
    <property type="entry name" value="HYDROLASE"/>
    <property type="match status" value="1"/>
</dbReference>
<dbReference type="InterPro" id="IPR000073">
    <property type="entry name" value="AB_hydrolase_1"/>
</dbReference>
<evidence type="ECO:0000259" key="1">
    <source>
        <dbReference type="Pfam" id="PF12697"/>
    </source>
</evidence>
<organism evidence="2 3">
    <name type="scientific">Rivihabitans pingtungensis</name>
    <dbReference type="NCBI Taxonomy" id="1054498"/>
    <lineage>
        <taxon>Bacteria</taxon>
        <taxon>Pseudomonadati</taxon>
        <taxon>Pseudomonadota</taxon>
        <taxon>Betaproteobacteria</taxon>
        <taxon>Neisseriales</taxon>
        <taxon>Aquaspirillaceae</taxon>
        <taxon>Rivihabitans</taxon>
    </lineage>
</organism>
<dbReference type="PRINTS" id="PR00111">
    <property type="entry name" value="ABHYDROLASE"/>
</dbReference>
<dbReference type="Pfam" id="PF12697">
    <property type="entry name" value="Abhydrolase_6"/>
    <property type="match status" value="1"/>
</dbReference>
<proteinExistence type="predicted"/>
<dbReference type="RefSeq" id="WP_110390777.1">
    <property type="nucleotide sequence ID" value="NZ_QJKI01000009.1"/>
</dbReference>
<dbReference type="PANTHER" id="PTHR43689:SF8">
    <property type="entry name" value="ALPHA_BETA-HYDROLASES SUPERFAMILY PROTEIN"/>
    <property type="match status" value="1"/>
</dbReference>
<evidence type="ECO:0000313" key="3">
    <source>
        <dbReference type="Proteomes" id="UP000247555"/>
    </source>
</evidence>
<dbReference type="SUPFAM" id="SSF53474">
    <property type="entry name" value="alpha/beta-Hydrolases"/>
    <property type="match status" value="1"/>
</dbReference>
<keyword evidence="3" id="KW-1185">Reference proteome</keyword>
<comment type="caution">
    <text evidence="2">The sequence shown here is derived from an EMBL/GenBank/DDBJ whole genome shotgun (WGS) entry which is preliminary data.</text>
</comment>
<dbReference type="Proteomes" id="UP000247555">
    <property type="component" value="Unassembled WGS sequence"/>
</dbReference>
<reference evidence="2 3" key="1">
    <citation type="submission" date="2018-05" db="EMBL/GenBank/DDBJ databases">
        <title>Genomic Encyclopedia of Type Strains, Phase IV (KMG-IV): sequencing the most valuable type-strain genomes for metagenomic binning, comparative biology and taxonomic classification.</title>
        <authorList>
            <person name="Goeker M."/>
        </authorList>
    </citation>
    <scope>NUCLEOTIDE SEQUENCE [LARGE SCALE GENOMIC DNA]</scope>
    <source>
        <strain evidence="2 3">DSM 29661</strain>
    </source>
</reference>
<dbReference type="InterPro" id="IPR029058">
    <property type="entry name" value="AB_hydrolase_fold"/>
</dbReference>
<dbReference type="EMBL" id="QJKI01000009">
    <property type="protein sequence ID" value="PXX78861.1"/>
    <property type="molecule type" value="Genomic_DNA"/>
</dbReference>
<dbReference type="OrthoDB" id="9780765at2"/>
<dbReference type="Gene3D" id="3.40.50.1820">
    <property type="entry name" value="alpha/beta hydrolase"/>
    <property type="match status" value="1"/>
</dbReference>
<evidence type="ECO:0000313" key="2">
    <source>
        <dbReference type="EMBL" id="PXX78861.1"/>
    </source>
</evidence>
<feature type="domain" description="AB hydrolase-1" evidence="1">
    <location>
        <begin position="40"/>
        <end position="257"/>
    </location>
</feature>
<dbReference type="AlphaFoldDB" id="A0A318KM52"/>
<accession>A0A318KM52</accession>